<dbReference type="OrthoDB" id="538223at2759"/>
<feature type="domain" description="T6SS Phospholipase effector Tle1-like catalytic" evidence="2">
    <location>
        <begin position="41"/>
        <end position="377"/>
    </location>
</feature>
<dbReference type="PANTHER" id="PTHR33840">
    <property type="match status" value="1"/>
</dbReference>
<proteinExistence type="predicted"/>
<protein>
    <recommendedName>
        <fullName evidence="2">T6SS Phospholipase effector Tle1-like catalytic domain-containing protein</fullName>
    </recommendedName>
</protein>
<evidence type="ECO:0000256" key="1">
    <source>
        <dbReference type="SAM" id="MobiDB-lite"/>
    </source>
</evidence>
<keyword evidence="4" id="KW-1185">Reference proteome</keyword>
<dbReference type="EMBL" id="KN831814">
    <property type="protein sequence ID" value="KIM35784.1"/>
    <property type="molecule type" value="Genomic_DNA"/>
</dbReference>
<dbReference type="Proteomes" id="UP000053424">
    <property type="component" value="Unassembled WGS sequence"/>
</dbReference>
<evidence type="ECO:0000259" key="2">
    <source>
        <dbReference type="Pfam" id="PF09994"/>
    </source>
</evidence>
<dbReference type="InterPro" id="IPR029058">
    <property type="entry name" value="AB_hydrolase_fold"/>
</dbReference>
<gene>
    <name evidence="3" type="ORF">M413DRAFT_32248</name>
</gene>
<dbReference type="AlphaFoldDB" id="A0A0C3BUN8"/>
<evidence type="ECO:0000313" key="3">
    <source>
        <dbReference type="EMBL" id="KIM35784.1"/>
    </source>
</evidence>
<dbReference type="HOGENOM" id="CLU_005049_5_1_1"/>
<dbReference type="Pfam" id="PF09994">
    <property type="entry name" value="T6SS_Tle1-like_cat"/>
    <property type="match status" value="1"/>
</dbReference>
<reference evidence="3 4" key="1">
    <citation type="submission" date="2014-04" db="EMBL/GenBank/DDBJ databases">
        <authorList>
            <consortium name="DOE Joint Genome Institute"/>
            <person name="Kuo A."/>
            <person name="Gay G."/>
            <person name="Dore J."/>
            <person name="Kohler A."/>
            <person name="Nagy L.G."/>
            <person name="Floudas D."/>
            <person name="Copeland A."/>
            <person name="Barry K.W."/>
            <person name="Cichocki N."/>
            <person name="Veneault-Fourrey C."/>
            <person name="LaButti K."/>
            <person name="Lindquist E.A."/>
            <person name="Lipzen A."/>
            <person name="Lundell T."/>
            <person name="Morin E."/>
            <person name="Murat C."/>
            <person name="Sun H."/>
            <person name="Tunlid A."/>
            <person name="Henrissat B."/>
            <person name="Grigoriev I.V."/>
            <person name="Hibbett D.S."/>
            <person name="Martin F."/>
            <person name="Nordberg H.P."/>
            <person name="Cantor M.N."/>
            <person name="Hua S.X."/>
        </authorList>
    </citation>
    <scope>NUCLEOTIDE SEQUENCE [LARGE SCALE GENOMIC DNA]</scope>
    <source>
        <strain evidence="4">h7</strain>
    </source>
</reference>
<dbReference type="SUPFAM" id="SSF53474">
    <property type="entry name" value="alpha/beta-Hydrolases"/>
    <property type="match status" value="1"/>
</dbReference>
<dbReference type="PANTHER" id="PTHR33840:SF1">
    <property type="entry name" value="TLE1 PHOSPHOLIPASE DOMAIN-CONTAINING PROTEIN"/>
    <property type="match status" value="1"/>
</dbReference>
<accession>A0A0C3BUN8</accession>
<name>A0A0C3BUN8_HEBCY</name>
<feature type="region of interest" description="Disordered" evidence="1">
    <location>
        <begin position="9"/>
        <end position="36"/>
    </location>
</feature>
<dbReference type="STRING" id="686832.A0A0C3BUN8"/>
<sequence>MPAIPCFQQSATHGRASDLPANDGVPRSDEPTPRTHNINGRNLIVCIDGSTNQFGGKDTNVMELYRLVLKEDRHNQIAFFNRGVGKYAHPSRRSLQFIWEVILHKIDMAMAWNFEKPILDAYQWLSNNYEKGDRIFMFGFSRGAYQVRVLSAMIDKVGLIRKEIDQEIPFTYKIYVDPKSELHTVTRVGSEKMEENISIAYKIYVDPKSELHTVTRVGSEEMEEKISMAQWFNRTFSHSDVSVHFVGAWDTDWSIGVGRGKNLSKTIKGMNHVRYFRHALPLDEQRVKPLAECTYRGRVTEPPEEMGDQLIAHNEPTNDKPPADNGAEANVKSENNRPHTIEKWFPGTHSDIGGKNVKNAGAGMDLSRSPLVWMVAEARALGLRMKRDLDPDEQTVVKDSFTPQGMCL</sequence>
<dbReference type="InterPro" id="IPR018712">
    <property type="entry name" value="Tle1-like_cat"/>
</dbReference>
<reference evidence="4" key="2">
    <citation type="submission" date="2015-01" db="EMBL/GenBank/DDBJ databases">
        <title>Evolutionary Origins and Diversification of the Mycorrhizal Mutualists.</title>
        <authorList>
            <consortium name="DOE Joint Genome Institute"/>
            <consortium name="Mycorrhizal Genomics Consortium"/>
            <person name="Kohler A."/>
            <person name="Kuo A."/>
            <person name="Nagy L.G."/>
            <person name="Floudas D."/>
            <person name="Copeland A."/>
            <person name="Barry K.W."/>
            <person name="Cichocki N."/>
            <person name="Veneault-Fourrey C."/>
            <person name="LaButti K."/>
            <person name="Lindquist E.A."/>
            <person name="Lipzen A."/>
            <person name="Lundell T."/>
            <person name="Morin E."/>
            <person name="Murat C."/>
            <person name="Riley R."/>
            <person name="Ohm R."/>
            <person name="Sun H."/>
            <person name="Tunlid A."/>
            <person name="Henrissat B."/>
            <person name="Grigoriev I.V."/>
            <person name="Hibbett D.S."/>
            <person name="Martin F."/>
        </authorList>
    </citation>
    <scope>NUCLEOTIDE SEQUENCE [LARGE SCALE GENOMIC DNA]</scope>
    <source>
        <strain evidence="4">h7</strain>
    </source>
</reference>
<feature type="region of interest" description="Disordered" evidence="1">
    <location>
        <begin position="311"/>
        <end position="334"/>
    </location>
</feature>
<organism evidence="3 4">
    <name type="scientific">Hebeloma cylindrosporum</name>
    <dbReference type="NCBI Taxonomy" id="76867"/>
    <lineage>
        <taxon>Eukaryota</taxon>
        <taxon>Fungi</taxon>
        <taxon>Dikarya</taxon>
        <taxon>Basidiomycota</taxon>
        <taxon>Agaricomycotina</taxon>
        <taxon>Agaricomycetes</taxon>
        <taxon>Agaricomycetidae</taxon>
        <taxon>Agaricales</taxon>
        <taxon>Agaricineae</taxon>
        <taxon>Hymenogastraceae</taxon>
        <taxon>Hebeloma</taxon>
    </lineage>
</organism>
<evidence type="ECO:0000313" key="4">
    <source>
        <dbReference type="Proteomes" id="UP000053424"/>
    </source>
</evidence>